<feature type="compositionally biased region" description="Basic and acidic residues" evidence="1">
    <location>
        <begin position="241"/>
        <end position="264"/>
    </location>
</feature>
<feature type="region of interest" description="Disordered" evidence="1">
    <location>
        <begin position="186"/>
        <end position="345"/>
    </location>
</feature>
<sequence length="396" mass="45731">MPCAEKNHRDQKHNLHGWTVPPAKNQEQFVWNCETICGYCLTRFSRRGDLLSHIRLPEGRSDYTPRTRCRKLREWGLEIHTIVILSPQDQRPQVVKQYSEAEIVSYNSPGYRIFFKHMVTALLAQQTNRRIVFASNRTVDHFRQQHEYIMFKRRAMMEAKNSKNSSAADRDTQAITLITWPETLMQQFGQQTQDSRKRKERRHEYELEYGSQVGYGSGPDSIAERSVGCSRKKHKQSPTVDKSRHEVFNVETMKMEPMEIESPRSSRKVTPAEPTKLEQSDDEYAAEPSRKLESRRVKRASRSSDTPNLQSYGAQNTTAQDTTRRTEGSSSSRAPLRSSKEESRMKSGYSEMAAFLELSQSLPAAERARFVKTAHTLSGEERSQFIETMHALCRAM</sequence>
<gene>
    <name evidence="2" type="ORF">BJ508DRAFT_326913</name>
</gene>
<organism evidence="2 3">
    <name type="scientific">Ascobolus immersus RN42</name>
    <dbReference type="NCBI Taxonomy" id="1160509"/>
    <lineage>
        <taxon>Eukaryota</taxon>
        <taxon>Fungi</taxon>
        <taxon>Dikarya</taxon>
        <taxon>Ascomycota</taxon>
        <taxon>Pezizomycotina</taxon>
        <taxon>Pezizomycetes</taxon>
        <taxon>Pezizales</taxon>
        <taxon>Ascobolaceae</taxon>
        <taxon>Ascobolus</taxon>
    </lineage>
</organism>
<feature type="compositionally biased region" description="Basic and acidic residues" evidence="1">
    <location>
        <begin position="194"/>
        <end position="206"/>
    </location>
</feature>
<dbReference type="EMBL" id="ML119684">
    <property type="protein sequence ID" value="RPA80818.1"/>
    <property type="molecule type" value="Genomic_DNA"/>
</dbReference>
<name>A0A3N4I846_ASCIM</name>
<accession>A0A3N4I846</accession>
<keyword evidence="3" id="KW-1185">Reference proteome</keyword>
<dbReference type="Proteomes" id="UP000275078">
    <property type="component" value="Unassembled WGS sequence"/>
</dbReference>
<dbReference type="AlphaFoldDB" id="A0A3N4I846"/>
<feature type="compositionally biased region" description="Low complexity" evidence="1">
    <location>
        <begin position="328"/>
        <end position="337"/>
    </location>
</feature>
<evidence type="ECO:0000313" key="3">
    <source>
        <dbReference type="Proteomes" id="UP000275078"/>
    </source>
</evidence>
<evidence type="ECO:0000256" key="1">
    <source>
        <dbReference type="SAM" id="MobiDB-lite"/>
    </source>
</evidence>
<reference evidence="2 3" key="1">
    <citation type="journal article" date="2018" name="Nat. Ecol. Evol.">
        <title>Pezizomycetes genomes reveal the molecular basis of ectomycorrhizal truffle lifestyle.</title>
        <authorList>
            <person name="Murat C."/>
            <person name="Payen T."/>
            <person name="Noel B."/>
            <person name="Kuo A."/>
            <person name="Morin E."/>
            <person name="Chen J."/>
            <person name="Kohler A."/>
            <person name="Krizsan K."/>
            <person name="Balestrini R."/>
            <person name="Da Silva C."/>
            <person name="Montanini B."/>
            <person name="Hainaut M."/>
            <person name="Levati E."/>
            <person name="Barry K.W."/>
            <person name="Belfiori B."/>
            <person name="Cichocki N."/>
            <person name="Clum A."/>
            <person name="Dockter R.B."/>
            <person name="Fauchery L."/>
            <person name="Guy J."/>
            <person name="Iotti M."/>
            <person name="Le Tacon F."/>
            <person name="Lindquist E.A."/>
            <person name="Lipzen A."/>
            <person name="Malagnac F."/>
            <person name="Mello A."/>
            <person name="Molinier V."/>
            <person name="Miyauchi S."/>
            <person name="Poulain J."/>
            <person name="Riccioni C."/>
            <person name="Rubini A."/>
            <person name="Sitrit Y."/>
            <person name="Splivallo R."/>
            <person name="Traeger S."/>
            <person name="Wang M."/>
            <person name="Zifcakova L."/>
            <person name="Wipf D."/>
            <person name="Zambonelli A."/>
            <person name="Paolocci F."/>
            <person name="Nowrousian M."/>
            <person name="Ottonello S."/>
            <person name="Baldrian P."/>
            <person name="Spatafora J.W."/>
            <person name="Henrissat B."/>
            <person name="Nagy L.G."/>
            <person name="Aury J.M."/>
            <person name="Wincker P."/>
            <person name="Grigoriev I.V."/>
            <person name="Bonfante P."/>
            <person name="Martin F.M."/>
        </authorList>
    </citation>
    <scope>NUCLEOTIDE SEQUENCE [LARGE SCALE GENOMIC DNA]</scope>
    <source>
        <strain evidence="2 3">RN42</strain>
    </source>
</reference>
<protein>
    <submittedName>
        <fullName evidence="2">Uncharacterized protein</fullName>
    </submittedName>
</protein>
<evidence type="ECO:0000313" key="2">
    <source>
        <dbReference type="EMBL" id="RPA80818.1"/>
    </source>
</evidence>
<feature type="compositionally biased region" description="Polar residues" evidence="1">
    <location>
        <begin position="303"/>
        <end position="321"/>
    </location>
</feature>
<proteinExistence type="predicted"/>